<dbReference type="Gene3D" id="2.40.10.10">
    <property type="entry name" value="Trypsin-like serine proteases"/>
    <property type="match status" value="2"/>
</dbReference>
<organism evidence="2 3">
    <name type="scientific">Bartonella apihabitans</name>
    <dbReference type="NCBI Taxonomy" id="2750929"/>
    <lineage>
        <taxon>Bacteria</taxon>
        <taxon>Pseudomonadati</taxon>
        <taxon>Pseudomonadota</taxon>
        <taxon>Alphaproteobacteria</taxon>
        <taxon>Hyphomicrobiales</taxon>
        <taxon>Bartonellaceae</taxon>
        <taxon>Bartonella</taxon>
    </lineage>
</organism>
<evidence type="ECO:0000256" key="1">
    <source>
        <dbReference type="SAM" id="SignalP"/>
    </source>
</evidence>
<dbReference type="RefSeq" id="WP_078038890.1">
    <property type="nucleotide sequence ID" value="NZ_CAXUMW020000001.1"/>
</dbReference>
<dbReference type="GO" id="GO:0004252">
    <property type="term" value="F:serine-type endopeptidase activity"/>
    <property type="evidence" value="ECO:0007669"/>
    <property type="project" value="InterPro"/>
</dbReference>
<dbReference type="InterPro" id="IPR001940">
    <property type="entry name" value="Peptidase_S1C"/>
</dbReference>
<dbReference type="AlphaFoldDB" id="A0A1U9M8B3"/>
<dbReference type="Pfam" id="PF13365">
    <property type="entry name" value="Trypsin_2"/>
    <property type="match status" value="1"/>
</dbReference>
<dbReference type="KEGG" id="bapa:BBC0178_002030"/>
<accession>A0A1U9M8B3</accession>
<sequence length="251" mass="27051">MRYSFSFFSCLTVFSFIVFNPAYAQPPASTGSGFAVTNNGWVLTNAHVVKNCQYVKIGDFGTGKDIRIDSHDDLALIKLPDGVKTKPLYLRRNVIRLGEDIIALGFPLDGLLSDSIKMTTGNVNSLSGVENDIRYLQISTPIQPGSSGGPVIDRQGHVIGITTSGLSKTFADESGFIAQNVNFAIRARVAELFLETEGIAVSYADEDKGGSFRSTADIAESTSPSVYKILCYGEKNSGTDDAVRSDGKEQK</sequence>
<dbReference type="PANTHER" id="PTHR43019">
    <property type="entry name" value="SERINE ENDOPROTEASE DEGS"/>
    <property type="match status" value="1"/>
</dbReference>
<evidence type="ECO:0000313" key="3">
    <source>
        <dbReference type="Proteomes" id="UP000189660"/>
    </source>
</evidence>
<feature type="signal peptide" evidence="1">
    <location>
        <begin position="1"/>
        <end position="24"/>
    </location>
</feature>
<dbReference type="SUPFAM" id="SSF50494">
    <property type="entry name" value="Trypsin-like serine proteases"/>
    <property type="match status" value="1"/>
</dbReference>
<evidence type="ECO:0000313" key="2">
    <source>
        <dbReference type="EMBL" id="AQT41711.1"/>
    </source>
</evidence>
<gene>
    <name evidence="2" type="ORF">BBC0178_002030</name>
</gene>
<keyword evidence="1" id="KW-0732">Signal</keyword>
<proteinExistence type="predicted"/>
<protein>
    <submittedName>
        <fullName evidence="2">Trypsin-like peptidase domain-containing protein</fullName>
    </submittedName>
</protein>
<reference evidence="2 3" key="1">
    <citation type="submission" date="2016-11" db="EMBL/GenBank/DDBJ databases">
        <title>Comparative genomics of Bartonella apis.</title>
        <authorList>
            <person name="Engel P."/>
        </authorList>
    </citation>
    <scope>NUCLEOTIDE SEQUENCE [LARGE SCALE GENOMIC DNA]</scope>
    <source>
        <strain evidence="2 3">BBC0178</strain>
    </source>
</reference>
<dbReference type="OrthoDB" id="1522627at2"/>
<name>A0A1U9M8B3_9HYPH</name>
<dbReference type="GO" id="GO:0006508">
    <property type="term" value="P:proteolysis"/>
    <property type="evidence" value="ECO:0007669"/>
    <property type="project" value="InterPro"/>
</dbReference>
<dbReference type="InterPro" id="IPR009003">
    <property type="entry name" value="Peptidase_S1_PA"/>
</dbReference>
<dbReference type="EMBL" id="CP015820">
    <property type="protein sequence ID" value="AQT41711.1"/>
    <property type="molecule type" value="Genomic_DNA"/>
</dbReference>
<dbReference type="InterPro" id="IPR043504">
    <property type="entry name" value="Peptidase_S1_PA_chymotrypsin"/>
</dbReference>
<dbReference type="Proteomes" id="UP000189660">
    <property type="component" value="Chromosome"/>
</dbReference>
<keyword evidence="3" id="KW-1185">Reference proteome</keyword>
<dbReference type="GeneID" id="99980287"/>
<feature type="chain" id="PRO_5013092456" evidence="1">
    <location>
        <begin position="25"/>
        <end position="251"/>
    </location>
</feature>
<dbReference type="PANTHER" id="PTHR43019:SF23">
    <property type="entry name" value="PROTEASE DO-LIKE 5, CHLOROPLASTIC"/>
    <property type="match status" value="1"/>
</dbReference>
<dbReference type="PRINTS" id="PR00834">
    <property type="entry name" value="PROTEASES2C"/>
</dbReference>